<evidence type="ECO:0000313" key="1">
    <source>
        <dbReference type="EMBL" id="BAN56685.1"/>
    </source>
</evidence>
<evidence type="ECO:0000313" key="2">
    <source>
        <dbReference type="Proteomes" id="UP000016702"/>
    </source>
</evidence>
<gene>
    <name evidence="1" type="ORF">PP4_48320</name>
</gene>
<protein>
    <recommendedName>
        <fullName evidence="3">Integrase</fullName>
    </recommendedName>
</protein>
<dbReference type="EMBL" id="AP013070">
    <property type="protein sequence ID" value="BAN56685.1"/>
    <property type="molecule type" value="Genomic_DNA"/>
</dbReference>
<dbReference type="RefSeq" id="WP_016501770.1">
    <property type="nucleotide sequence ID" value="NC_021505.1"/>
</dbReference>
<name>A0ABN5UVC6_PSEPU</name>
<proteinExistence type="predicted"/>
<reference evidence="1 2" key="1">
    <citation type="journal article" date="2014" name="Genome Announc.">
        <title>The Complete Genome Sequence of Pseudomonas putida NBRC 14164T Confirms High Intraspecies Variation.</title>
        <authorList>
            <person name="Ohji S."/>
            <person name="Yamazoe A."/>
            <person name="Hosoyama A."/>
            <person name="Tsuchikane K."/>
            <person name="Ezaki T."/>
            <person name="Fujita N."/>
        </authorList>
    </citation>
    <scope>NUCLEOTIDE SEQUENCE [LARGE SCALE GENOMIC DNA]</scope>
    <source>
        <strain evidence="1 2">NBRC 14164</strain>
    </source>
</reference>
<evidence type="ECO:0008006" key="3">
    <source>
        <dbReference type="Google" id="ProtNLM"/>
    </source>
</evidence>
<dbReference type="Proteomes" id="UP000016702">
    <property type="component" value="Chromosome"/>
</dbReference>
<accession>A0ABN5UVC6</accession>
<organism evidence="1 2">
    <name type="scientific">Pseudomonas putida NBRC 14164</name>
    <dbReference type="NCBI Taxonomy" id="1211579"/>
    <lineage>
        <taxon>Bacteria</taxon>
        <taxon>Pseudomonadati</taxon>
        <taxon>Pseudomonadota</taxon>
        <taxon>Gammaproteobacteria</taxon>
        <taxon>Pseudomonadales</taxon>
        <taxon>Pseudomonadaceae</taxon>
        <taxon>Pseudomonas</taxon>
    </lineage>
</organism>
<keyword evidence="2" id="KW-1185">Reference proteome</keyword>
<sequence length="94" mass="10597">MAVTVKRSDLQQKYKYTWKRDKGDGTYAGPLDRAKVDKDEGYEVADFIEKLMNDHGKSGAANIRAAEEALKAPQLSTMTSRADLYKAVKADLRW</sequence>
<dbReference type="GeneID" id="45526310"/>